<feature type="transmembrane region" description="Helical" evidence="8">
    <location>
        <begin position="256"/>
        <end position="280"/>
    </location>
</feature>
<reference evidence="10 11" key="1">
    <citation type="submission" date="2018-05" db="EMBL/GenBank/DDBJ databases">
        <title>Genomic Encyclopedia of Type Strains, Phase IV (KMG-IV): sequencing the most valuable type-strain genomes for metagenomic binning, comparative biology and taxonomic classification.</title>
        <authorList>
            <person name="Goeker M."/>
        </authorList>
    </citation>
    <scope>NUCLEOTIDE SEQUENCE [LARGE SCALE GENOMIC DNA]</scope>
    <source>
        <strain evidence="10 11">DSM 28816</strain>
    </source>
</reference>
<evidence type="ECO:0000256" key="3">
    <source>
        <dbReference type="ARBA" id="ARBA00022679"/>
    </source>
</evidence>
<dbReference type="PANTHER" id="PTHR30576">
    <property type="entry name" value="COLANIC BIOSYNTHESIS UDP-GLUCOSE LIPID CARRIER TRANSFERASE"/>
    <property type="match status" value="1"/>
</dbReference>
<dbReference type="InterPro" id="IPR017475">
    <property type="entry name" value="EPS_sugar_tfrase"/>
</dbReference>
<evidence type="ECO:0000256" key="7">
    <source>
        <dbReference type="SAM" id="MobiDB-lite"/>
    </source>
</evidence>
<feature type="transmembrane region" description="Helical" evidence="8">
    <location>
        <begin position="43"/>
        <end position="63"/>
    </location>
</feature>
<dbReference type="InterPro" id="IPR003362">
    <property type="entry name" value="Bact_transf"/>
</dbReference>
<keyword evidence="5 8" id="KW-1133">Transmembrane helix</keyword>
<evidence type="ECO:0000259" key="9">
    <source>
        <dbReference type="Pfam" id="PF02397"/>
    </source>
</evidence>
<comment type="similarity">
    <text evidence="2">Belongs to the bacterial sugar transferase family.</text>
</comment>
<organism evidence="10 11">
    <name type="scientific">Lachnotalea glycerini</name>
    <dbReference type="NCBI Taxonomy" id="1763509"/>
    <lineage>
        <taxon>Bacteria</taxon>
        <taxon>Bacillati</taxon>
        <taxon>Bacillota</taxon>
        <taxon>Clostridia</taxon>
        <taxon>Lachnospirales</taxon>
        <taxon>Lachnospiraceae</taxon>
        <taxon>Lachnotalea</taxon>
    </lineage>
</organism>
<keyword evidence="6 8" id="KW-0472">Membrane</keyword>
<dbReference type="GO" id="GO:0016020">
    <property type="term" value="C:membrane"/>
    <property type="evidence" value="ECO:0007669"/>
    <property type="project" value="UniProtKB-SubCell"/>
</dbReference>
<dbReference type="EMBL" id="QICS01000010">
    <property type="protein sequence ID" value="PXV87274.1"/>
    <property type="molecule type" value="Genomic_DNA"/>
</dbReference>
<name>A0A318ETE6_9FIRM</name>
<gene>
    <name evidence="10" type="ORF">C8E03_11035</name>
</gene>
<sequence>MYNKEQFKRLVIFVEMAALIALEALVFWIVWTNYYNHKIPLPYWRRGHWVVVILYVLLMYLISRIYGGFKIGYLRLSDVIYSQILSMIIVNFITYLQICLIGRSIMNINPILYVVTIDTGIICVWSAISRYLYISLYPPHKMIMIYGDRDTTALINKMSSRKDKYDIKESVHISEGEDIILEKILGYEAVIISDVPAQIRNNILKYCFKYSIRVYVTPKLSDIIILGSDNIHLFDSPLLLSRNSGLNMEQAFAKRLLDLVLSLILLVIASPFMLIIALLVKLYDGGPILYKQERLTIGGKKFMIFKFRSMKMDSEKHGARLAMKNDDRVTPVGRILRNIHFDELPQIFNIIKGDMSLVGPRPERPVIAKQYEEDIPEFSFRLKVKAGLTGYAQVYGKYNTTPYDKLKLDLMYVENYSVWLDLKLMLMTFKILFQKENTEGVERWQKTASKTEGKKTPQSSKK</sequence>
<feature type="region of interest" description="Disordered" evidence="7">
    <location>
        <begin position="441"/>
        <end position="462"/>
    </location>
</feature>
<dbReference type="RefSeq" id="WP_110291579.1">
    <property type="nucleotide sequence ID" value="NZ_QICS01000010.1"/>
</dbReference>
<accession>A0A318ETE6</accession>
<comment type="caution">
    <text evidence="10">The sequence shown here is derived from an EMBL/GenBank/DDBJ whole genome shotgun (WGS) entry which is preliminary data.</text>
</comment>
<evidence type="ECO:0000256" key="2">
    <source>
        <dbReference type="ARBA" id="ARBA00006464"/>
    </source>
</evidence>
<keyword evidence="3 10" id="KW-0808">Transferase</keyword>
<feature type="transmembrane region" description="Helical" evidence="8">
    <location>
        <begin position="12"/>
        <end position="31"/>
    </location>
</feature>
<dbReference type="PANTHER" id="PTHR30576:SF0">
    <property type="entry name" value="UNDECAPRENYL-PHOSPHATE N-ACETYLGALACTOSAMINYL 1-PHOSPHATE TRANSFERASE-RELATED"/>
    <property type="match status" value="1"/>
</dbReference>
<comment type="subcellular location">
    <subcellularLocation>
        <location evidence="1">Membrane</location>
        <topology evidence="1">Multi-pass membrane protein</topology>
    </subcellularLocation>
</comment>
<evidence type="ECO:0000313" key="11">
    <source>
        <dbReference type="Proteomes" id="UP000247523"/>
    </source>
</evidence>
<evidence type="ECO:0000256" key="6">
    <source>
        <dbReference type="ARBA" id="ARBA00023136"/>
    </source>
</evidence>
<proteinExistence type="inferred from homology"/>
<dbReference type="AlphaFoldDB" id="A0A318ETE6"/>
<dbReference type="Proteomes" id="UP000247523">
    <property type="component" value="Unassembled WGS sequence"/>
</dbReference>
<feature type="transmembrane region" description="Helical" evidence="8">
    <location>
        <begin position="111"/>
        <end position="133"/>
    </location>
</feature>
<feature type="compositionally biased region" description="Basic and acidic residues" evidence="7">
    <location>
        <begin position="441"/>
        <end position="455"/>
    </location>
</feature>
<dbReference type="Pfam" id="PF02397">
    <property type="entry name" value="Bac_transf"/>
    <property type="match status" value="1"/>
</dbReference>
<dbReference type="NCBIfam" id="TIGR03025">
    <property type="entry name" value="EPS_sugtrans"/>
    <property type="match status" value="1"/>
</dbReference>
<evidence type="ECO:0000256" key="1">
    <source>
        <dbReference type="ARBA" id="ARBA00004141"/>
    </source>
</evidence>
<evidence type="ECO:0000256" key="5">
    <source>
        <dbReference type="ARBA" id="ARBA00022989"/>
    </source>
</evidence>
<evidence type="ECO:0000313" key="10">
    <source>
        <dbReference type="EMBL" id="PXV87274.1"/>
    </source>
</evidence>
<evidence type="ECO:0000256" key="8">
    <source>
        <dbReference type="SAM" id="Phobius"/>
    </source>
</evidence>
<feature type="domain" description="Bacterial sugar transferase" evidence="9">
    <location>
        <begin position="254"/>
        <end position="433"/>
    </location>
</feature>
<dbReference type="GO" id="GO:0016780">
    <property type="term" value="F:phosphotransferase activity, for other substituted phosphate groups"/>
    <property type="evidence" value="ECO:0007669"/>
    <property type="project" value="TreeGrafter"/>
</dbReference>
<protein>
    <submittedName>
        <fullName evidence="10">Exopolysaccharide biosynthesis polyprenyl glycosylphosphotransferase</fullName>
    </submittedName>
</protein>
<evidence type="ECO:0000256" key="4">
    <source>
        <dbReference type="ARBA" id="ARBA00022692"/>
    </source>
</evidence>
<keyword evidence="4 8" id="KW-0812">Transmembrane</keyword>
<feature type="transmembrane region" description="Helical" evidence="8">
    <location>
        <begin position="84"/>
        <end position="105"/>
    </location>
</feature>